<name>I4B6W1_TURPD</name>
<evidence type="ECO:0008006" key="4">
    <source>
        <dbReference type="Google" id="ProtNLM"/>
    </source>
</evidence>
<feature type="signal peptide" evidence="1">
    <location>
        <begin position="1"/>
        <end position="22"/>
    </location>
</feature>
<keyword evidence="3" id="KW-1185">Reference proteome</keyword>
<feature type="chain" id="PRO_5003686564" description="Lipoprotein" evidence="1">
    <location>
        <begin position="23"/>
        <end position="276"/>
    </location>
</feature>
<dbReference type="STRING" id="869212.Turpa_2375"/>
<keyword evidence="1" id="KW-0732">Signal</keyword>
<reference evidence="2 3" key="1">
    <citation type="submission" date="2012-06" db="EMBL/GenBank/DDBJ databases">
        <title>The complete chromosome of genome of Turneriella parva DSM 21527.</title>
        <authorList>
            <consortium name="US DOE Joint Genome Institute (JGI-PGF)"/>
            <person name="Lucas S."/>
            <person name="Han J."/>
            <person name="Lapidus A."/>
            <person name="Bruce D."/>
            <person name="Goodwin L."/>
            <person name="Pitluck S."/>
            <person name="Peters L."/>
            <person name="Kyrpides N."/>
            <person name="Mavromatis K."/>
            <person name="Ivanova N."/>
            <person name="Mikhailova N."/>
            <person name="Chertkov O."/>
            <person name="Detter J.C."/>
            <person name="Tapia R."/>
            <person name="Han C."/>
            <person name="Land M."/>
            <person name="Hauser L."/>
            <person name="Markowitz V."/>
            <person name="Cheng J.-F."/>
            <person name="Hugenholtz P."/>
            <person name="Woyke T."/>
            <person name="Wu D."/>
            <person name="Gronow S."/>
            <person name="Wellnitz S."/>
            <person name="Brambilla E."/>
            <person name="Klenk H.-P."/>
            <person name="Eisen J.A."/>
        </authorList>
    </citation>
    <scope>NUCLEOTIDE SEQUENCE [LARGE SCALE GENOMIC DNA]</scope>
    <source>
        <strain evidence="3">ATCC BAA-1111 / DSM 21527 / NCTC 11395 / H</strain>
    </source>
</reference>
<dbReference type="HOGENOM" id="CLU_1008121_0_0_12"/>
<dbReference type="AlphaFoldDB" id="I4B6W1"/>
<proteinExistence type="predicted"/>
<dbReference type="EMBL" id="CP002959">
    <property type="protein sequence ID" value="AFM13018.1"/>
    <property type="molecule type" value="Genomic_DNA"/>
</dbReference>
<evidence type="ECO:0000313" key="3">
    <source>
        <dbReference type="Proteomes" id="UP000006048"/>
    </source>
</evidence>
<evidence type="ECO:0000256" key="1">
    <source>
        <dbReference type="SAM" id="SignalP"/>
    </source>
</evidence>
<dbReference type="RefSeq" id="WP_014803524.1">
    <property type="nucleotide sequence ID" value="NC_018020.1"/>
</dbReference>
<evidence type="ECO:0000313" key="2">
    <source>
        <dbReference type="EMBL" id="AFM13018.1"/>
    </source>
</evidence>
<protein>
    <recommendedName>
        <fullName evidence="4">Lipoprotein</fullName>
    </recommendedName>
</protein>
<dbReference type="KEGG" id="tpx:Turpa_2375"/>
<sequence>MKQQKSKIIQGALAMTIIAIFANCINQGAAITLTGRAVNPRKQVSSADYALTETTVERIEAIPQAASGNEGVQTGFFTSTSKADSAGNFKVMVSPGSRTLLVATLKDKQVWQAMIDAKDADAALGDVVFVDPKTTVFNLCWSANGDHDVRLLNTSSGSHWGFSGTGSTAEATLDFDVQTASGCENITLLQNSGAKYVFAVARFSNTIDFRTVSVPQARLITGNGITTVTASASSTGCGAADRWWAAFSYQNGVVTVLNKCSNDTSSDSAIPASIQN</sequence>
<gene>
    <name evidence="2" type="ordered locus">Turpa_2375</name>
</gene>
<organism evidence="2 3">
    <name type="scientific">Turneriella parva (strain ATCC BAA-1111 / DSM 21527 / NCTC 11395 / H)</name>
    <name type="common">Leptospira parva</name>
    <dbReference type="NCBI Taxonomy" id="869212"/>
    <lineage>
        <taxon>Bacteria</taxon>
        <taxon>Pseudomonadati</taxon>
        <taxon>Spirochaetota</taxon>
        <taxon>Spirochaetia</taxon>
        <taxon>Leptospirales</taxon>
        <taxon>Leptospiraceae</taxon>
        <taxon>Turneriella</taxon>
    </lineage>
</organism>
<accession>I4B6W1</accession>
<dbReference type="Proteomes" id="UP000006048">
    <property type="component" value="Chromosome"/>
</dbReference>